<dbReference type="Proteomes" id="UP000054567">
    <property type="component" value="Unassembled WGS sequence"/>
</dbReference>
<organism evidence="2 3">
    <name type="scientific">Coccidioides posadasii RMSCC 3488</name>
    <dbReference type="NCBI Taxonomy" id="454284"/>
    <lineage>
        <taxon>Eukaryota</taxon>
        <taxon>Fungi</taxon>
        <taxon>Dikarya</taxon>
        <taxon>Ascomycota</taxon>
        <taxon>Pezizomycotina</taxon>
        <taxon>Eurotiomycetes</taxon>
        <taxon>Eurotiomycetidae</taxon>
        <taxon>Onygenales</taxon>
        <taxon>Onygenaceae</taxon>
        <taxon>Coccidioides</taxon>
    </lineage>
</organism>
<proteinExistence type="predicted"/>
<reference evidence="3" key="3">
    <citation type="journal article" date="2010" name="Genome Res.">
        <title>Population genomic sequencing of Coccidioides fungi reveals recent hybridization and transposon control.</title>
        <authorList>
            <person name="Neafsey D.E."/>
            <person name="Barker B.M."/>
            <person name="Sharpton T.J."/>
            <person name="Stajich J.E."/>
            <person name="Park D.J."/>
            <person name="Whiston E."/>
            <person name="Hung C.-Y."/>
            <person name="McMahan C."/>
            <person name="White J."/>
            <person name="Sykes S."/>
            <person name="Heiman D."/>
            <person name="Young S."/>
            <person name="Zeng Q."/>
            <person name="Abouelleil A."/>
            <person name="Aftuck L."/>
            <person name="Bessette D."/>
            <person name="Brown A."/>
            <person name="FitzGerald M."/>
            <person name="Lui A."/>
            <person name="Macdonald J.P."/>
            <person name="Priest M."/>
            <person name="Orbach M.J."/>
            <person name="Galgiani J.N."/>
            <person name="Kirkland T.N."/>
            <person name="Cole G.T."/>
            <person name="Birren B.W."/>
            <person name="Henn M.R."/>
            <person name="Taylor J.W."/>
            <person name="Rounsley S.D."/>
        </authorList>
    </citation>
    <scope>NUCLEOTIDE SEQUENCE [LARGE SCALE GENOMIC DNA]</scope>
    <source>
        <strain evidence="3">RMSCC 3488</strain>
    </source>
</reference>
<protein>
    <submittedName>
        <fullName evidence="2">Uncharacterized protein</fullName>
    </submittedName>
</protein>
<gene>
    <name evidence="2" type="ORF">CPAG_06300</name>
</gene>
<reference evidence="2 3" key="1">
    <citation type="submission" date="2007-06" db="EMBL/GenBank/DDBJ databases">
        <title>The Genome Sequence of Coccidioides posadasii RMSCC_3488.</title>
        <authorList>
            <consortium name="Coccidioides Genome Resources Consortium"/>
            <consortium name="The Broad Institute Genome Sequencing Platform"/>
            <person name="Henn M.R."/>
            <person name="Sykes S."/>
            <person name="Young S."/>
            <person name="Jaffe D."/>
            <person name="Berlin A."/>
            <person name="Alvarez P."/>
            <person name="Butler J."/>
            <person name="Gnerre S."/>
            <person name="Grabherr M."/>
            <person name="Mauceli E."/>
            <person name="Brockman W."/>
            <person name="Kodira C."/>
            <person name="Alvarado L."/>
            <person name="Zeng Q."/>
            <person name="Crawford M."/>
            <person name="Antoine C."/>
            <person name="Devon K."/>
            <person name="Galgiani J."/>
            <person name="Orsborn K."/>
            <person name="Lewis M.L."/>
            <person name="Nusbaum C."/>
            <person name="Galagan J."/>
            <person name="Birren B."/>
        </authorList>
    </citation>
    <scope>NUCLEOTIDE SEQUENCE [LARGE SCALE GENOMIC DNA]</scope>
    <source>
        <strain evidence="2 3">RMSCC 3488</strain>
    </source>
</reference>
<feature type="region of interest" description="Disordered" evidence="1">
    <location>
        <begin position="106"/>
        <end position="128"/>
    </location>
</feature>
<dbReference type="EMBL" id="DS268112">
    <property type="protein sequence ID" value="KMM69988.1"/>
    <property type="molecule type" value="Genomic_DNA"/>
</dbReference>
<evidence type="ECO:0000256" key="1">
    <source>
        <dbReference type="SAM" id="MobiDB-lite"/>
    </source>
</evidence>
<sequence length="227" mass="25139">MAGCVVLLKFAQPQHSRSQSGSAGADTKNTRQMTIPESGSAWKIGVEQGDKSSDGQRTARKVNQLEVVVCYEDRINPASLLLTANSGRRTLRWLEIQTPAQRHRVELFGESRSPARTKSPTSEKRSNSADCVRRTLNTYSFSFCENHCICIPSTGPARSLRTEHSSTLRGRLYCSKNRWRSNVTMVDLRVKTSPIKTPASRSCNHYGFGGAPGVPRGRNLENKSLSL</sequence>
<name>A0A0J6FI43_COCPO</name>
<dbReference type="AlphaFoldDB" id="A0A0J6FI43"/>
<reference evidence="3" key="2">
    <citation type="journal article" date="2009" name="Genome Res.">
        <title>Comparative genomic analyses of the human fungal pathogens Coccidioides and their relatives.</title>
        <authorList>
            <person name="Sharpton T.J."/>
            <person name="Stajich J.E."/>
            <person name="Rounsley S.D."/>
            <person name="Gardner M.J."/>
            <person name="Wortman J.R."/>
            <person name="Jordar V.S."/>
            <person name="Maiti R."/>
            <person name="Kodira C.D."/>
            <person name="Neafsey D.E."/>
            <person name="Zeng Q."/>
            <person name="Hung C.-Y."/>
            <person name="McMahan C."/>
            <person name="Muszewska A."/>
            <person name="Grynberg M."/>
            <person name="Mandel M.A."/>
            <person name="Kellner E.M."/>
            <person name="Barker B.M."/>
            <person name="Galgiani J.N."/>
            <person name="Orbach M.J."/>
            <person name="Kirkland T.N."/>
            <person name="Cole G.T."/>
            <person name="Henn M.R."/>
            <person name="Birren B.W."/>
            <person name="Taylor J.W."/>
        </authorList>
    </citation>
    <scope>NUCLEOTIDE SEQUENCE [LARGE SCALE GENOMIC DNA]</scope>
    <source>
        <strain evidence="3">RMSCC 3488</strain>
    </source>
</reference>
<evidence type="ECO:0000313" key="2">
    <source>
        <dbReference type="EMBL" id="KMM69988.1"/>
    </source>
</evidence>
<evidence type="ECO:0000313" key="3">
    <source>
        <dbReference type="Proteomes" id="UP000054567"/>
    </source>
</evidence>
<accession>A0A0J6FI43</accession>
<dbReference type="VEuPathDB" id="FungiDB:CPAG_06300"/>